<sequence length="61" mass="6612">MSVLALLIPTSIGLGLIGLAAFLWSMRNGQYEDLDGSAERVLLDDEDRPLPPRDEADGDGR</sequence>
<reference evidence="3 4" key="1">
    <citation type="submission" date="2016-10" db="EMBL/GenBank/DDBJ databases">
        <authorList>
            <person name="de Groot N.N."/>
        </authorList>
    </citation>
    <scope>NUCLEOTIDE SEQUENCE [LARGE SCALE GENOMIC DNA]</scope>
    <source>
        <strain evidence="3 4">DSM 26880</strain>
    </source>
</reference>
<dbReference type="STRING" id="321339.SAMN05444340_1296"/>
<keyword evidence="2" id="KW-1133">Transmembrane helix</keyword>
<evidence type="ECO:0000256" key="2">
    <source>
        <dbReference type="SAM" id="Phobius"/>
    </source>
</evidence>
<feature type="region of interest" description="Disordered" evidence="1">
    <location>
        <begin position="40"/>
        <end position="61"/>
    </location>
</feature>
<gene>
    <name evidence="3" type="ORF">SAMN05444340_1296</name>
</gene>
<protein>
    <submittedName>
        <fullName evidence="3">Cytochrome oxidase maturation protein, cbb3-type</fullName>
    </submittedName>
</protein>
<name>A0A1H3NT17_9RHOB</name>
<accession>A0A1H3NT17</accession>
<organism evidence="3 4">
    <name type="scientific">Citreimonas salinaria</name>
    <dbReference type="NCBI Taxonomy" id="321339"/>
    <lineage>
        <taxon>Bacteria</taxon>
        <taxon>Pseudomonadati</taxon>
        <taxon>Pseudomonadota</taxon>
        <taxon>Alphaproteobacteria</taxon>
        <taxon>Rhodobacterales</taxon>
        <taxon>Roseobacteraceae</taxon>
        <taxon>Citreimonas</taxon>
    </lineage>
</organism>
<dbReference type="NCBIfam" id="TIGR00847">
    <property type="entry name" value="ccoS"/>
    <property type="match status" value="1"/>
</dbReference>
<keyword evidence="2" id="KW-0812">Transmembrane</keyword>
<evidence type="ECO:0000313" key="3">
    <source>
        <dbReference type="EMBL" id="SDY91319.1"/>
    </source>
</evidence>
<dbReference type="AlphaFoldDB" id="A0A1H3NT17"/>
<proteinExistence type="predicted"/>
<dbReference type="RefSeq" id="WP_089886263.1">
    <property type="nucleotide sequence ID" value="NZ_FNPF01000029.1"/>
</dbReference>
<dbReference type="PANTHER" id="PTHR41532">
    <property type="entry name" value="FIXS PROTEIN"/>
    <property type="match status" value="1"/>
</dbReference>
<keyword evidence="4" id="KW-1185">Reference proteome</keyword>
<dbReference type="Proteomes" id="UP000199286">
    <property type="component" value="Unassembled WGS sequence"/>
</dbReference>
<evidence type="ECO:0000256" key="1">
    <source>
        <dbReference type="SAM" id="MobiDB-lite"/>
    </source>
</evidence>
<feature type="transmembrane region" description="Helical" evidence="2">
    <location>
        <begin position="6"/>
        <end position="24"/>
    </location>
</feature>
<dbReference type="PANTHER" id="PTHR41532:SF1">
    <property type="entry name" value="FIXS PROTEIN"/>
    <property type="match status" value="1"/>
</dbReference>
<dbReference type="Pfam" id="PF03597">
    <property type="entry name" value="FixS"/>
    <property type="match status" value="1"/>
</dbReference>
<dbReference type="InterPro" id="IPR004714">
    <property type="entry name" value="Cyt_oxidase_maturation_cbb3"/>
</dbReference>
<dbReference type="EMBL" id="FNPF01000029">
    <property type="protein sequence ID" value="SDY91319.1"/>
    <property type="molecule type" value="Genomic_DNA"/>
</dbReference>
<keyword evidence="2" id="KW-0472">Membrane</keyword>
<evidence type="ECO:0000313" key="4">
    <source>
        <dbReference type="Proteomes" id="UP000199286"/>
    </source>
</evidence>